<keyword evidence="2" id="KW-0521">NADP</keyword>
<keyword evidence="6" id="KW-1185">Reference proteome</keyword>
<proteinExistence type="inferred from homology"/>
<reference evidence="5 6" key="1">
    <citation type="journal article" date="2012" name="Science">
        <title>The Paleozoic origin of enzymatic lignin decomposition reconstructed from 31 fungal genomes.</title>
        <authorList>
            <person name="Floudas D."/>
            <person name="Binder M."/>
            <person name="Riley R."/>
            <person name="Barry K."/>
            <person name="Blanchette R.A."/>
            <person name="Henrissat B."/>
            <person name="Martinez A.T."/>
            <person name="Otillar R."/>
            <person name="Spatafora J.W."/>
            <person name="Yadav J.S."/>
            <person name="Aerts A."/>
            <person name="Benoit I."/>
            <person name="Boyd A."/>
            <person name="Carlson A."/>
            <person name="Copeland A."/>
            <person name="Coutinho P.M."/>
            <person name="de Vries R.P."/>
            <person name="Ferreira P."/>
            <person name="Findley K."/>
            <person name="Foster B."/>
            <person name="Gaskell J."/>
            <person name="Glotzer D."/>
            <person name="Gorecki P."/>
            <person name="Heitman J."/>
            <person name="Hesse C."/>
            <person name="Hori C."/>
            <person name="Igarashi K."/>
            <person name="Jurgens J.A."/>
            <person name="Kallen N."/>
            <person name="Kersten P."/>
            <person name="Kohler A."/>
            <person name="Kuees U."/>
            <person name="Kumar T.K.A."/>
            <person name="Kuo A."/>
            <person name="LaButti K."/>
            <person name="Larrondo L.F."/>
            <person name="Lindquist E."/>
            <person name="Ling A."/>
            <person name="Lombard V."/>
            <person name="Lucas S."/>
            <person name="Lundell T."/>
            <person name="Martin R."/>
            <person name="McLaughlin D.J."/>
            <person name="Morgenstern I."/>
            <person name="Morin E."/>
            <person name="Murat C."/>
            <person name="Nagy L.G."/>
            <person name="Nolan M."/>
            <person name="Ohm R.A."/>
            <person name="Patyshakuliyeva A."/>
            <person name="Rokas A."/>
            <person name="Ruiz-Duenas F.J."/>
            <person name="Sabat G."/>
            <person name="Salamov A."/>
            <person name="Samejima M."/>
            <person name="Schmutz J."/>
            <person name="Slot J.C."/>
            <person name="St John F."/>
            <person name="Stenlid J."/>
            <person name="Sun H."/>
            <person name="Sun S."/>
            <person name="Syed K."/>
            <person name="Tsang A."/>
            <person name="Wiebenga A."/>
            <person name="Young D."/>
            <person name="Pisabarro A."/>
            <person name="Eastwood D.C."/>
            <person name="Martin F."/>
            <person name="Cullen D."/>
            <person name="Grigoriev I.V."/>
            <person name="Hibbett D.S."/>
        </authorList>
    </citation>
    <scope>NUCLEOTIDE SEQUENCE</scope>
    <source>
        <strain evidence="6">FP-58527</strain>
    </source>
</reference>
<dbReference type="PRINTS" id="PR00080">
    <property type="entry name" value="SDRFAMILY"/>
</dbReference>
<dbReference type="SUPFAM" id="SSF51735">
    <property type="entry name" value="NAD(P)-binding Rossmann-fold domains"/>
    <property type="match status" value="1"/>
</dbReference>
<dbReference type="PANTHER" id="PTHR43976:SF16">
    <property type="entry name" value="SHORT-CHAIN DEHYDROGENASE_REDUCTASE FAMILY PROTEIN"/>
    <property type="match status" value="1"/>
</dbReference>
<dbReference type="GO" id="GO:0016491">
    <property type="term" value="F:oxidoreductase activity"/>
    <property type="evidence" value="ECO:0007669"/>
    <property type="project" value="UniProtKB-KW"/>
</dbReference>
<dbReference type="Gene3D" id="3.40.50.720">
    <property type="entry name" value="NAD(P)-binding Rossmann-like Domain"/>
    <property type="match status" value="1"/>
</dbReference>
<dbReference type="AlphaFoldDB" id="S8FPF5"/>
<evidence type="ECO:0000313" key="5">
    <source>
        <dbReference type="EMBL" id="EPT03146.1"/>
    </source>
</evidence>
<dbReference type="PANTHER" id="PTHR43976">
    <property type="entry name" value="SHORT CHAIN DEHYDROGENASE"/>
    <property type="match status" value="1"/>
</dbReference>
<name>S8FPF5_FOMSC</name>
<gene>
    <name evidence="5" type="ORF">FOMPIDRAFT_116338</name>
</gene>
<evidence type="ECO:0000256" key="1">
    <source>
        <dbReference type="ARBA" id="ARBA00006484"/>
    </source>
</evidence>
<protein>
    <submittedName>
        <fullName evidence="5">NAD-binding protein</fullName>
    </submittedName>
</protein>
<accession>S8FPF5</accession>
<dbReference type="PROSITE" id="PS00061">
    <property type="entry name" value="ADH_SHORT"/>
    <property type="match status" value="1"/>
</dbReference>
<dbReference type="InterPro" id="IPR051911">
    <property type="entry name" value="SDR_oxidoreductase"/>
</dbReference>
<dbReference type="FunCoup" id="S8FPF5">
    <property type="interactions" value="323"/>
</dbReference>
<evidence type="ECO:0000313" key="6">
    <source>
        <dbReference type="Proteomes" id="UP000015241"/>
    </source>
</evidence>
<dbReference type="PRINTS" id="PR00081">
    <property type="entry name" value="GDHRDH"/>
</dbReference>
<dbReference type="InterPro" id="IPR002347">
    <property type="entry name" value="SDR_fam"/>
</dbReference>
<dbReference type="InterPro" id="IPR036291">
    <property type="entry name" value="NAD(P)-bd_dom_sf"/>
</dbReference>
<organism evidence="5 6">
    <name type="scientific">Fomitopsis schrenkii</name>
    <name type="common">Brown rot fungus</name>
    <dbReference type="NCBI Taxonomy" id="2126942"/>
    <lineage>
        <taxon>Eukaryota</taxon>
        <taxon>Fungi</taxon>
        <taxon>Dikarya</taxon>
        <taxon>Basidiomycota</taxon>
        <taxon>Agaricomycotina</taxon>
        <taxon>Agaricomycetes</taxon>
        <taxon>Polyporales</taxon>
        <taxon>Fomitopsis</taxon>
    </lineage>
</organism>
<dbReference type="EMBL" id="KE504131">
    <property type="protein sequence ID" value="EPT03146.1"/>
    <property type="molecule type" value="Genomic_DNA"/>
</dbReference>
<dbReference type="Proteomes" id="UP000015241">
    <property type="component" value="Unassembled WGS sequence"/>
</dbReference>
<evidence type="ECO:0000256" key="3">
    <source>
        <dbReference type="ARBA" id="ARBA00023002"/>
    </source>
</evidence>
<comment type="similarity">
    <text evidence="1 4">Belongs to the short-chain dehydrogenases/reductases (SDR) family.</text>
</comment>
<dbReference type="InParanoid" id="S8FPF5"/>
<keyword evidence="3" id="KW-0560">Oxidoreductase</keyword>
<dbReference type="HOGENOM" id="CLU_010194_2_9_1"/>
<dbReference type="InterPro" id="IPR020904">
    <property type="entry name" value="Sc_DH/Rdtase_CS"/>
</dbReference>
<dbReference type="eggNOG" id="KOG1205">
    <property type="taxonomic scope" value="Eukaryota"/>
</dbReference>
<sequence length="289" mass="31016">MTGKVWFITGSSTGFGRLMTELVLRNGDFAVATLRKPEVLADLVAKQPKERLLVLKLDVTHPHDIEKAFVAATAQFGRIDIVFNNAGYPIVGELESVPEEMGRALFDTNVWGAVNVTKEALRVFREVNEPVGGILLQVSSQLGIEAGAGFAHYGASKYALNGISTAVAQELDPEWNIKIVIVEPGSFATPVLGNTIMPPPHQAYTKANGVIATLRGWVGQASAEVAADPAKAVEVIYRVTQMPDPPLFFPLGKDAVQRARHHASKLLADTDRVASLSDNLGSKAYSSAT</sequence>
<dbReference type="STRING" id="743788.S8FPF5"/>
<evidence type="ECO:0000256" key="4">
    <source>
        <dbReference type="RuleBase" id="RU000363"/>
    </source>
</evidence>
<dbReference type="Pfam" id="PF00106">
    <property type="entry name" value="adh_short"/>
    <property type="match status" value="1"/>
</dbReference>
<dbReference type="OrthoDB" id="1274115at2759"/>
<evidence type="ECO:0000256" key="2">
    <source>
        <dbReference type="ARBA" id="ARBA00022857"/>
    </source>
</evidence>